<evidence type="ECO:0000313" key="6">
    <source>
        <dbReference type="EMBL" id="NIZ46375.1"/>
    </source>
</evidence>
<name>A0A968GDM9_9SPIO</name>
<dbReference type="InterPro" id="IPR004843">
    <property type="entry name" value="Calcineurin-like_PHP"/>
</dbReference>
<dbReference type="Pfam" id="PF02872">
    <property type="entry name" value="5_nucleotid_C"/>
    <property type="match status" value="1"/>
</dbReference>
<dbReference type="PANTHER" id="PTHR11575:SF6">
    <property type="entry name" value="2',3'-CYCLIC-NUCLEOTIDE 2'-PHOSPHODIESTERASE_3'-NUCLEOTIDASE"/>
    <property type="match status" value="1"/>
</dbReference>
<comment type="similarity">
    <text evidence="1 3">Belongs to the 5'-nucleotidase family.</text>
</comment>
<proteinExistence type="inferred from homology"/>
<dbReference type="GO" id="GO:0030288">
    <property type="term" value="C:outer membrane-bounded periplasmic space"/>
    <property type="evidence" value="ECO:0007669"/>
    <property type="project" value="TreeGrafter"/>
</dbReference>
<sequence>MRKGLFFSLILLFLLGCQRGERNENIVTIQILQTSDQHGKFINYNYVEDTPTSSGSVAAIATKVAELRKEYPYTILIDTGDTFQDNGNEFFVGKAAENPMLLAMNALQYDSMTVGNHEFNFGVPYLLSLRDNLRMDLLGANVYDSNGERLFKPYKILNKGGINIAVVGMVTPNITRWDGDKLEGYQITMPIEEMHLIWPEISEQAELFIFANHMSWQNEYQAGDGYVDLLEAFPEFTVALVAHEHSLIAREESNGVLVAEPSYQSAYISQILLTYQKDEAGIYQLMDKSVAVIPMRDVKDDPRIVSLTKSGHNALVDNARSTLGDDGIPIGTLTGGSLVPDPVFPGVSQAQLEMTAMIALINDMQRYYTGANVSSAAVFTPQANMQAGSITKAKIANIYKFDNGIRLYRMNGEQLRTYMEWSAQYFNQFEEGDLTISFNEDMRFYMYDIFGGVLYDLDISQPVGQRITNLRWPNGSFVQDSDTVTLALNDYRAQTTLISELFPNGEVVLVRDLYQEMGDEGKAQQLLMRYIQEVLGGELSNIINSEYNQYHIIGYSWDTQLREEAITLVQSGKISLPTSADGRTPNVRSLRKEDLM</sequence>
<dbReference type="PROSITE" id="PS51257">
    <property type="entry name" value="PROKAR_LIPOPROTEIN"/>
    <property type="match status" value="1"/>
</dbReference>
<accession>A0A968GDM9</accession>
<dbReference type="GO" id="GO:0046872">
    <property type="term" value="F:metal ion binding"/>
    <property type="evidence" value="ECO:0007669"/>
    <property type="project" value="InterPro"/>
</dbReference>
<keyword evidence="2" id="KW-0732">Signal</keyword>
<reference evidence="6" key="1">
    <citation type="submission" date="2020-03" db="EMBL/GenBank/DDBJ databases">
        <title>Spirochaetal bacteria isolated from arthropods constitute a novel genus Entomospira genus novum within the order Spirochaetales.</title>
        <authorList>
            <person name="Grana-Miraglia L."/>
            <person name="Sikutova S."/>
            <person name="Fingerle V."/>
            <person name="Sing A."/>
            <person name="Castillo-Ramirez S."/>
            <person name="Margos G."/>
            <person name="Rudolf I."/>
        </authorList>
    </citation>
    <scope>NUCLEOTIDE SEQUENCE</scope>
    <source>
        <strain evidence="6">BR208</strain>
    </source>
</reference>
<keyword evidence="3" id="KW-0547">Nucleotide-binding</keyword>
<evidence type="ECO:0000256" key="3">
    <source>
        <dbReference type="RuleBase" id="RU362119"/>
    </source>
</evidence>
<evidence type="ECO:0000256" key="1">
    <source>
        <dbReference type="ARBA" id="ARBA00006654"/>
    </source>
</evidence>
<keyword evidence="3" id="KW-0378">Hydrolase</keyword>
<gene>
    <name evidence="6" type="ORF">HCT46_00335</name>
</gene>
<dbReference type="InterPro" id="IPR036907">
    <property type="entry name" value="5'-Nucleotdase_C_sf"/>
</dbReference>
<dbReference type="AlphaFoldDB" id="A0A968GDM9"/>
<keyword evidence="7" id="KW-1185">Reference proteome</keyword>
<comment type="caution">
    <text evidence="6">The sequence shown here is derived from an EMBL/GenBank/DDBJ whole genome shotgun (WGS) entry which is preliminary data.</text>
</comment>
<dbReference type="PRINTS" id="PR01607">
    <property type="entry name" value="APYRASEFAMLY"/>
</dbReference>
<dbReference type="Gene3D" id="3.90.780.10">
    <property type="entry name" value="5'-Nucleotidase, C-terminal domain"/>
    <property type="match status" value="1"/>
</dbReference>
<dbReference type="GO" id="GO:0000166">
    <property type="term" value="F:nucleotide binding"/>
    <property type="evidence" value="ECO:0007669"/>
    <property type="project" value="UniProtKB-KW"/>
</dbReference>
<evidence type="ECO:0000256" key="2">
    <source>
        <dbReference type="ARBA" id="ARBA00022729"/>
    </source>
</evidence>
<evidence type="ECO:0000259" key="5">
    <source>
        <dbReference type="Pfam" id="PF02872"/>
    </source>
</evidence>
<dbReference type="Proteomes" id="UP000752013">
    <property type="component" value="Unassembled WGS sequence"/>
</dbReference>
<dbReference type="PANTHER" id="PTHR11575">
    <property type="entry name" value="5'-NUCLEOTIDASE-RELATED"/>
    <property type="match status" value="1"/>
</dbReference>
<dbReference type="EMBL" id="JAATLK010000001">
    <property type="protein sequence ID" value="NIZ46375.1"/>
    <property type="molecule type" value="Genomic_DNA"/>
</dbReference>
<organism evidence="6 7">
    <name type="scientific">Entomospira nematocerorum</name>
    <dbReference type="NCBI Taxonomy" id="2719987"/>
    <lineage>
        <taxon>Bacteria</taxon>
        <taxon>Pseudomonadati</taxon>
        <taxon>Spirochaetota</taxon>
        <taxon>Spirochaetia</taxon>
        <taxon>Spirochaetales</taxon>
        <taxon>Spirochaetaceae</taxon>
        <taxon>Entomospira</taxon>
    </lineage>
</organism>
<dbReference type="InterPro" id="IPR029052">
    <property type="entry name" value="Metallo-depent_PP-like"/>
</dbReference>
<dbReference type="GO" id="GO:0009166">
    <property type="term" value="P:nucleotide catabolic process"/>
    <property type="evidence" value="ECO:0007669"/>
    <property type="project" value="InterPro"/>
</dbReference>
<dbReference type="GO" id="GO:0016788">
    <property type="term" value="F:hydrolase activity, acting on ester bonds"/>
    <property type="evidence" value="ECO:0007669"/>
    <property type="project" value="InterPro"/>
</dbReference>
<dbReference type="Gene3D" id="3.60.21.10">
    <property type="match status" value="1"/>
</dbReference>
<feature type="domain" description="Calcineurin-like phosphoesterase" evidence="4">
    <location>
        <begin position="30"/>
        <end position="246"/>
    </location>
</feature>
<dbReference type="SUPFAM" id="SSF55816">
    <property type="entry name" value="5'-nucleotidase (syn. UDP-sugar hydrolase), C-terminal domain"/>
    <property type="match status" value="1"/>
</dbReference>
<evidence type="ECO:0000259" key="4">
    <source>
        <dbReference type="Pfam" id="PF00149"/>
    </source>
</evidence>
<dbReference type="InterPro" id="IPR008334">
    <property type="entry name" value="5'-Nucleotdase_C"/>
</dbReference>
<dbReference type="InterPro" id="IPR006146">
    <property type="entry name" value="5'-Nucleotdase_CS"/>
</dbReference>
<dbReference type="RefSeq" id="WP_167702845.1">
    <property type="nucleotide sequence ID" value="NZ_CP118168.1"/>
</dbReference>
<dbReference type="SUPFAM" id="SSF56300">
    <property type="entry name" value="Metallo-dependent phosphatases"/>
    <property type="match status" value="1"/>
</dbReference>
<protein>
    <submittedName>
        <fullName evidence="6">Bifunctional metallophosphatase/5'-nucleotidase</fullName>
    </submittedName>
</protein>
<dbReference type="PROSITE" id="PS00786">
    <property type="entry name" value="5_NUCLEOTIDASE_2"/>
    <property type="match status" value="1"/>
</dbReference>
<dbReference type="Pfam" id="PF00149">
    <property type="entry name" value="Metallophos"/>
    <property type="match status" value="1"/>
</dbReference>
<evidence type="ECO:0000313" key="7">
    <source>
        <dbReference type="Proteomes" id="UP000752013"/>
    </source>
</evidence>
<feature type="domain" description="5'-Nucleotidase C-terminal" evidence="5">
    <location>
        <begin position="347"/>
        <end position="494"/>
    </location>
</feature>
<dbReference type="InterPro" id="IPR006179">
    <property type="entry name" value="5_nucleotidase/apyrase"/>
</dbReference>